<name>A0A133ZQ96_9BACL</name>
<dbReference type="Gene3D" id="3.10.129.10">
    <property type="entry name" value="Hotdog Thioesterase"/>
    <property type="match status" value="1"/>
</dbReference>
<sequence length="143" mass="16971">MYEKTIKFKLEKKFFNQAGFLDNKYVYDWMNLAKKYYLNGLGIDIDSLINYDLYYGDIDVKYSIRSNIRYNSQDIFIKTWIEKHSGIKTIFSYEFYVDGEVVILATSSHNILGTDSDRAIRIDRNLPKWDQILKDVVGNEYTE</sequence>
<evidence type="ECO:0000313" key="2">
    <source>
        <dbReference type="Proteomes" id="UP000070355"/>
    </source>
</evidence>
<accession>A0A133ZQ96</accession>
<proteinExistence type="predicted"/>
<dbReference type="AlphaFoldDB" id="A0A133ZQ96"/>
<organism evidence="1 2">
    <name type="scientific">Gemella haemolysans</name>
    <dbReference type="NCBI Taxonomy" id="1379"/>
    <lineage>
        <taxon>Bacteria</taxon>
        <taxon>Bacillati</taxon>
        <taxon>Bacillota</taxon>
        <taxon>Bacilli</taxon>
        <taxon>Bacillales</taxon>
        <taxon>Gemellaceae</taxon>
        <taxon>Gemella</taxon>
    </lineage>
</organism>
<protein>
    <recommendedName>
        <fullName evidence="3">Acyl-CoA thioesterase</fullName>
    </recommendedName>
</protein>
<dbReference type="STRING" id="1379.HMPREF3186_01636"/>
<gene>
    <name evidence="1" type="ORF">HMPREF3186_01636</name>
</gene>
<dbReference type="InterPro" id="IPR029069">
    <property type="entry name" value="HotDog_dom_sf"/>
</dbReference>
<reference evidence="2" key="1">
    <citation type="submission" date="2016-01" db="EMBL/GenBank/DDBJ databases">
        <authorList>
            <person name="Mitreva M."/>
            <person name="Pepin K.H."/>
            <person name="Mihindukulasuriya K.A."/>
            <person name="Fulton R."/>
            <person name="Fronick C."/>
            <person name="O'Laughlin M."/>
            <person name="Miner T."/>
            <person name="Herter B."/>
            <person name="Rosa B.A."/>
            <person name="Cordes M."/>
            <person name="Tomlinson C."/>
            <person name="Wollam A."/>
            <person name="Palsikar V.B."/>
            <person name="Mardis E.R."/>
            <person name="Wilson R.K."/>
        </authorList>
    </citation>
    <scope>NUCLEOTIDE SEQUENCE [LARGE SCALE GENOMIC DNA]</scope>
    <source>
        <strain evidence="2">DNF01167</strain>
    </source>
</reference>
<comment type="caution">
    <text evidence="1">The sequence shown here is derived from an EMBL/GenBank/DDBJ whole genome shotgun (WGS) entry which is preliminary data.</text>
</comment>
<dbReference type="EMBL" id="LSDC01000123">
    <property type="protein sequence ID" value="KXB57583.1"/>
    <property type="molecule type" value="Genomic_DNA"/>
</dbReference>
<dbReference type="Proteomes" id="UP000070355">
    <property type="component" value="Unassembled WGS sequence"/>
</dbReference>
<dbReference type="PATRIC" id="fig|1379.3.peg.1627"/>
<dbReference type="SUPFAM" id="SSF54637">
    <property type="entry name" value="Thioesterase/thiol ester dehydrase-isomerase"/>
    <property type="match status" value="1"/>
</dbReference>
<evidence type="ECO:0008006" key="3">
    <source>
        <dbReference type="Google" id="ProtNLM"/>
    </source>
</evidence>
<evidence type="ECO:0000313" key="1">
    <source>
        <dbReference type="EMBL" id="KXB57583.1"/>
    </source>
</evidence>
<dbReference type="OrthoDB" id="9800856at2"/>
<dbReference type="RefSeq" id="WP_060914688.1">
    <property type="nucleotide sequence ID" value="NZ_JAWFGB010000002.1"/>
</dbReference>